<evidence type="ECO:0000256" key="1">
    <source>
        <dbReference type="SAM" id="MobiDB-lite"/>
    </source>
</evidence>
<comment type="caution">
    <text evidence="4">The sequence shown here is derived from an EMBL/GenBank/DDBJ whole genome shotgun (WGS) entry which is preliminary data.</text>
</comment>
<dbReference type="EMBL" id="JAAOZD010000003">
    <property type="protein sequence ID" value="NIJ01586.1"/>
    <property type="molecule type" value="Genomic_DNA"/>
</dbReference>
<evidence type="ECO:0000313" key="5">
    <source>
        <dbReference type="Proteomes" id="UP000802392"/>
    </source>
</evidence>
<dbReference type="InterPro" id="IPR006311">
    <property type="entry name" value="TAT_signal"/>
</dbReference>
<feature type="chain" id="PRO_5045971383" evidence="3">
    <location>
        <begin position="34"/>
        <end position="696"/>
    </location>
</feature>
<feature type="compositionally biased region" description="Low complexity" evidence="1">
    <location>
        <begin position="625"/>
        <end position="644"/>
    </location>
</feature>
<dbReference type="InterPro" id="IPR005506">
    <property type="entry name" value="DUF312_ALF"/>
</dbReference>
<name>A0ABX0TID2_9MICC</name>
<dbReference type="RefSeq" id="WP_167265463.1">
    <property type="nucleotide sequence ID" value="NZ_BAAAVO010000013.1"/>
</dbReference>
<dbReference type="PROSITE" id="PS51318">
    <property type="entry name" value="TAT"/>
    <property type="match status" value="1"/>
</dbReference>
<protein>
    <submittedName>
        <fullName evidence="4">Uncharacterized protein</fullName>
    </submittedName>
</protein>
<accession>A0ABX0TID2</accession>
<feature type="signal peptide" evidence="3">
    <location>
        <begin position="1"/>
        <end position="33"/>
    </location>
</feature>
<proteinExistence type="predicted"/>
<gene>
    <name evidence="4" type="ORF">FHR86_001907</name>
</gene>
<evidence type="ECO:0000256" key="3">
    <source>
        <dbReference type="SAM" id="SignalP"/>
    </source>
</evidence>
<feature type="region of interest" description="Disordered" evidence="1">
    <location>
        <begin position="606"/>
        <end position="651"/>
    </location>
</feature>
<feature type="region of interest" description="Disordered" evidence="1">
    <location>
        <begin position="551"/>
        <end position="594"/>
    </location>
</feature>
<dbReference type="Pfam" id="PF03752">
    <property type="entry name" value="ALF"/>
    <property type="match status" value="3"/>
</dbReference>
<evidence type="ECO:0000313" key="4">
    <source>
        <dbReference type="EMBL" id="NIJ01586.1"/>
    </source>
</evidence>
<reference evidence="4 5" key="1">
    <citation type="submission" date="2020-03" db="EMBL/GenBank/DDBJ databases">
        <title>Genomic Encyclopedia of Type Strains, Phase III (KMG-III): the genomes of soil and plant-associated and newly described type strains.</title>
        <authorList>
            <person name="Whitman W."/>
        </authorList>
    </citation>
    <scope>NUCLEOTIDE SEQUENCE [LARGE SCALE GENOMIC DNA]</scope>
    <source>
        <strain evidence="4 5">CECT 4207</strain>
    </source>
</reference>
<feature type="compositionally biased region" description="Polar residues" evidence="1">
    <location>
        <begin position="578"/>
        <end position="591"/>
    </location>
</feature>
<keyword evidence="2" id="KW-0812">Transmembrane</keyword>
<keyword evidence="5" id="KW-1185">Reference proteome</keyword>
<keyword evidence="3" id="KW-0732">Signal</keyword>
<keyword evidence="2" id="KW-1133">Transmembrane helix</keyword>
<keyword evidence="2" id="KW-0472">Membrane</keyword>
<evidence type="ECO:0000256" key="2">
    <source>
        <dbReference type="SAM" id="Phobius"/>
    </source>
</evidence>
<dbReference type="Proteomes" id="UP000802392">
    <property type="component" value="Unassembled WGS sequence"/>
</dbReference>
<sequence length="696" mass="71842">MNSAIHRARRFLAAALVTAVAGASLLFAAPAQAYDIPDFEVPTAAQAPVPYVSRVVDAAGVVRLWKTAGPATRAAAAVALAGGPDAVQAFVDAGQDAPLAADRKQLVTDLTTRGSVEVRASAQRILDRNDPVIINDFLAQGWWRTWDLDLRITATQFLNLDGPIRRAASASIDAGPEAIEEFVLSGWMTEARVSDRQAAYALIASPNPAVSAGAKTVLATSDPDSDAAKVSDYLRYGQFVAAGHYTEFSTVSGLLQQVKADIKDNPLGSAAVADRAQAAVVTARGAAVTARDADEKRLLADWKFLTAQAAPRQVADNNSMADQKPLKEAFSKAAKEVPGVLAVVSAPGADLDALIKEARLATVDLALVGTPEVKKAAETALASGDAAVKNFIGSGYAAAIKQDAVRPSAFEGDRQAAYKALSAGGPYVKKAAKAALESVSHADTRYFLEYGYADAQELDNRILAYQTMDDAGLELRAAANVALDGSRADAQVFATAGQFAALERDNATTEHIASVDAMLTELAGLADKAKLDAGQAAAAAAEAARAAEQARRDAEARAAEEARQAEAARAAEAAKGSGTVSASQEYGNGQVPNVVPWPREYAPAVEVPDSEPAPESATESPVPAPSISVPPASADNDASADGSPTVDSESQEAAAPLAASATGVNGWTIGLIVLLVLAAAGAITFLLRRKGSPAKS</sequence>
<feature type="transmembrane region" description="Helical" evidence="2">
    <location>
        <begin position="666"/>
        <end position="687"/>
    </location>
</feature>
<feature type="compositionally biased region" description="Basic and acidic residues" evidence="1">
    <location>
        <begin position="551"/>
        <end position="566"/>
    </location>
</feature>
<organism evidence="4 5">
    <name type="scientific">Paenarthrobacter ilicis</name>
    <dbReference type="NCBI Taxonomy" id="43665"/>
    <lineage>
        <taxon>Bacteria</taxon>
        <taxon>Bacillati</taxon>
        <taxon>Actinomycetota</taxon>
        <taxon>Actinomycetes</taxon>
        <taxon>Micrococcales</taxon>
        <taxon>Micrococcaceae</taxon>
        <taxon>Paenarthrobacter</taxon>
    </lineage>
</organism>